<feature type="domain" description="Amidase" evidence="1">
    <location>
        <begin position="174"/>
        <end position="266"/>
    </location>
</feature>
<dbReference type="InterPro" id="IPR023631">
    <property type="entry name" value="Amidase_dom"/>
</dbReference>
<keyword evidence="3" id="KW-1185">Reference proteome</keyword>
<dbReference type="PANTHER" id="PTHR46310:SF7">
    <property type="entry name" value="AMIDASE 1"/>
    <property type="match status" value="1"/>
</dbReference>
<sequence length="499" mass="55580">MSRDDVYIRNLFLDGVLITNTGTEYSSNRKQELCFFLTTPGVKWMVLLKQNKPELPDGPYICYEKGLMPVYRLQRDEAKAFLAALRPRLGPDRTTPQPFLPLYAASSLFDCTDIATPSRCHEIMTGANRRLRVAVKDIFRLEGLKTSLGNRSRYDVSSRALQALQSSLLQFEAPWNPRGDGYQCSGGPSSGSAAAVATYSWLDCAVGTDTAGGGRHPAMANGIWQFRPSQHLLDLRDMVATYPPFDVPCLFSRELGHLRQLFRSWIPSSAKPTMESGKSYEILYLLEYLPVSNSQQMALIDNFVSDASLCLSATVAKLSIRDLWETNHPVGTPDNVDEYLEEVITETYSYGFYHSNDEFCSVFAELNNASKKKEVYKKWLHEILFLNRETEAVVILPVSNAVPKYCNERAPSPPPAETYSALAGVFLQPILGAPDIVVPIGDVPYHSKFTEEVEYLPVVVNIMGAPGTDYDLLEAVEKIMAASSRPTTVVTGSRMFSTQ</sequence>
<reference evidence="2" key="1">
    <citation type="journal article" date="2023" name="Mol. Phylogenet. Evol.">
        <title>Genome-scale phylogeny and comparative genomics of the fungal order Sordariales.</title>
        <authorList>
            <person name="Hensen N."/>
            <person name="Bonometti L."/>
            <person name="Westerberg I."/>
            <person name="Brannstrom I.O."/>
            <person name="Guillou S."/>
            <person name="Cros-Aarteil S."/>
            <person name="Calhoun S."/>
            <person name="Haridas S."/>
            <person name="Kuo A."/>
            <person name="Mondo S."/>
            <person name="Pangilinan J."/>
            <person name="Riley R."/>
            <person name="LaButti K."/>
            <person name="Andreopoulos B."/>
            <person name="Lipzen A."/>
            <person name="Chen C."/>
            <person name="Yan M."/>
            <person name="Daum C."/>
            <person name="Ng V."/>
            <person name="Clum A."/>
            <person name="Steindorff A."/>
            <person name="Ohm R.A."/>
            <person name="Martin F."/>
            <person name="Silar P."/>
            <person name="Natvig D.O."/>
            <person name="Lalanne C."/>
            <person name="Gautier V."/>
            <person name="Ament-Velasquez S.L."/>
            <person name="Kruys A."/>
            <person name="Hutchinson M.I."/>
            <person name="Powell A.J."/>
            <person name="Barry K."/>
            <person name="Miller A.N."/>
            <person name="Grigoriev I.V."/>
            <person name="Debuchy R."/>
            <person name="Gladieux P."/>
            <person name="Hiltunen Thoren M."/>
            <person name="Johannesson H."/>
        </authorList>
    </citation>
    <scope>NUCLEOTIDE SEQUENCE</scope>
    <source>
        <strain evidence="2">CBS 955.72</strain>
    </source>
</reference>
<dbReference type="Pfam" id="PF01425">
    <property type="entry name" value="Amidase"/>
    <property type="match status" value="1"/>
</dbReference>
<evidence type="ECO:0000259" key="1">
    <source>
        <dbReference type="Pfam" id="PF01425"/>
    </source>
</evidence>
<dbReference type="Gene3D" id="3.90.1300.10">
    <property type="entry name" value="Amidase signature (AS) domain"/>
    <property type="match status" value="1"/>
</dbReference>
<gene>
    <name evidence="2" type="ORF">B0T25DRAFT_623572</name>
</gene>
<organism evidence="2 3">
    <name type="scientific">Lasiosphaeria hispida</name>
    <dbReference type="NCBI Taxonomy" id="260671"/>
    <lineage>
        <taxon>Eukaryota</taxon>
        <taxon>Fungi</taxon>
        <taxon>Dikarya</taxon>
        <taxon>Ascomycota</taxon>
        <taxon>Pezizomycotina</taxon>
        <taxon>Sordariomycetes</taxon>
        <taxon>Sordariomycetidae</taxon>
        <taxon>Sordariales</taxon>
        <taxon>Lasiosphaeriaceae</taxon>
        <taxon>Lasiosphaeria</taxon>
    </lineage>
</organism>
<accession>A0AAJ0HJL2</accession>
<name>A0AAJ0HJL2_9PEZI</name>
<proteinExistence type="predicted"/>
<dbReference type="SUPFAM" id="SSF75304">
    <property type="entry name" value="Amidase signature (AS) enzymes"/>
    <property type="match status" value="1"/>
</dbReference>
<protein>
    <submittedName>
        <fullName evidence="2">Amidase signature domain-containing protein</fullName>
    </submittedName>
</protein>
<comment type="caution">
    <text evidence="2">The sequence shown here is derived from an EMBL/GenBank/DDBJ whole genome shotgun (WGS) entry which is preliminary data.</text>
</comment>
<dbReference type="AlphaFoldDB" id="A0AAJ0HJL2"/>
<dbReference type="EMBL" id="JAUIQD010000004">
    <property type="protein sequence ID" value="KAK3353735.1"/>
    <property type="molecule type" value="Genomic_DNA"/>
</dbReference>
<evidence type="ECO:0000313" key="3">
    <source>
        <dbReference type="Proteomes" id="UP001275084"/>
    </source>
</evidence>
<dbReference type="PANTHER" id="PTHR46310">
    <property type="entry name" value="AMIDASE 1"/>
    <property type="match status" value="1"/>
</dbReference>
<evidence type="ECO:0000313" key="2">
    <source>
        <dbReference type="EMBL" id="KAK3353735.1"/>
    </source>
</evidence>
<dbReference type="Proteomes" id="UP001275084">
    <property type="component" value="Unassembled WGS sequence"/>
</dbReference>
<dbReference type="InterPro" id="IPR036928">
    <property type="entry name" value="AS_sf"/>
</dbReference>
<reference evidence="2" key="2">
    <citation type="submission" date="2023-06" db="EMBL/GenBank/DDBJ databases">
        <authorList>
            <consortium name="Lawrence Berkeley National Laboratory"/>
            <person name="Haridas S."/>
            <person name="Hensen N."/>
            <person name="Bonometti L."/>
            <person name="Westerberg I."/>
            <person name="Brannstrom I.O."/>
            <person name="Guillou S."/>
            <person name="Cros-Aarteil S."/>
            <person name="Calhoun S."/>
            <person name="Kuo A."/>
            <person name="Mondo S."/>
            <person name="Pangilinan J."/>
            <person name="Riley R."/>
            <person name="Labutti K."/>
            <person name="Andreopoulos B."/>
            <person name="Lipzen A."/>
            <person name="Chen C."/>
            <person name="Yanf M."/>
            <person name="Daum C."/>
            <person name="Ng V."/>
            <person name="Clum A."/>
            <person name="Steindorff A."/>
            <person name="Ohm R."/>
            <person name="Martin F."/>
            <person name="Silar P."/>
            <person name="Natvig D."/>
            <person name="Lalanne C."/>
            <person name="Gautier V."/>
            <person name="Ament-Velasquez S.L."/>
            <person name="Kruys A."/>
            <person name="Hutchinson M.I."/>
            <person name="Powell A.J."/>
            <person name="Barry K."/>
            <person name="Miller A.N."/>
            <person name="Grigoriev I.V."/>
            <person name="Debuchy R."/>
            <person name="Gladieux P."/>
            <person name="Thoren M.H."/>
            <person name="Johannesson H."/>
        </authorList>
    </citation>
    <scope>NUCLEOTIDE SEQUENCE</scope>
    <source>
        <strain evidence="2">CBS 955.72</strain>
    </source>
</reference>